<dbReference type="PANTHER" id="PTHR30024">
    <property type="entry name" value="ALIPHATIC SULFONATES-BINDING PROTEIN-RELATED"/>
    <property type="match status" value="1"/>
</dbReference>
<dbReference type="InterPro" id="IPR006311">
    <property type="entry name" value="TAT_signal"/>
</dbReference>
<gene>
    <name evidence="9" type="ORF">A6122_0160</name>
</gene>
<dbReference type="InterPro" id="IPR001638">
    <property type="entry name" value="Solute-binding_3/MltF_N"/>
</dbReference>
<evidence type="ECO:0000259" key="8">
    <source>
        <dbReference type="SMART" id="SM00062"/>
    </source>
</evidence>
<feature type="domain" description="Solute-binding protein family 3/N-terminal" evidence="8">
    <location>
        <begin position="59"/>
        <end position="275"/>
    </location>
</feature>
<feature type="signal peptide" evidence="7">
    <location>
        <begin position="1"/>
        <end position="32"/>
    </location>
</feature>
<keyword evidence="3" id="KW-0813">Transport</keyword>
<dbReference type="InterPro" id="IPR015168">
    <property type="entry name" value="SsuA/THI5"/>
</dbReference>
<evidence type="ECO:0000256" key="7">
    <source>
        <dbReference type="SAM" id="SignalP"/>
    </source>
</evidence>
<protein>
    <recommendedName>
        <fullName evidence="6">Putative aliphatic sulfonates-binding protein</fullName>
    </recommendedName>
</protein>
<dbReference type="OrthoDB" id="7374754at2"/>
<dbReference type="PROSITE" id="PS51318">
    <property type="entry name" value="TAT"/>
    <property type="match status" value="1"/>
</dbReference>
<name>A0A161J2K7_9MICO</name>
<dbReference type="KEGG" id="rtn:A6122_0160"/>
<evidence type="ECO:0000256" key="1">
    <source>
        <dbReference type="ARBA" id="ARBA00004418"/>
    </source>
</evidence>
<dbReference type="SMART" id="SM00062">
    <property type="entry name" value="PBPb"/>
    <property type="match status" value="1"/>
</dbReference>
<dbReference type="SUPFAM" id="SSF53850">
    <property type="entry name" value="Periplasmic binding protein-like II"/>
    <property type="match status" value="1"/>
</dbReference>
<comment type="similarity">
    <text evidence="2">Belongs to the bacterial solute-binding protein SsuA/TauA family.</text>
</comment>
<dbReference type="RefSeq" id="WP_068250426.1">
    <property type="nucleotide sequence ID" value="NZ_CP015515.1"/>
</dbReference>
<evidence type="ECO:0000256" key="6">
    <source>
        <dbReference type="ARBA" id="ARBA00070228"/>
    </source>
</evidence>
<keyword evidence="10" id="KW-1185">Reference proteome</keyword>
<evidence type="ECO:0000256" key="4">
    <source>
        <dbReference type="ARBA" id="ARBA00022729"/>
    </source>
</evidence>
<dbReference type="PANTHER" id="PTHR30024:SF21">
    <property type="entry name" value="ABC TRANSPORTER SUBSTRATE-BINDING PROTEIN"/>
    <property type="match status" value="1"/>
</dbReference>
<evidence type="ECO:0000256" key="2">
    <source>
        <dbReference type="ARBA" id="ARBA00010742"/>
    </source>
</evidence>
<dbReference type="GO" id="GO:0016020">
    <property type="term" value="C:membrane"/>
    <property type="evidence" value="ECO:0007669"/>
    <property type="project" value="InterPro"/>
</dbReference>
<accession>A0A161J2K7</accession>
<dbReference type="GO" id="GO:0042626">
    <property type="term" value="F:ATPase-coupled transmembrane transporter activity"/>
    <property type="evidence" value="ECO:0007669"/>
    <property type="project" value="InterPro"/>
</dbReference>
<sequence>MSFPSSPFTTSPLTRRTALAGLLTAAAVPLLAGCVQGEGGAGAAAADTAAGGTRGGTLTLDFATYNPLSLVIKEKGWLEAALAEQQVTVAWVQSAGSNKANEALRAGAIDVGSTAGSAALLARSNGSPIKTINIFSQPEWSALVIPAGSAITAVEQLKGKQIAATKGTDPYFFLVQALEAAGLSIGDVTVQNLQHADGWAALQNGSVDAWAGLDPIMAGAQAAGATLLYRNVDFNSYGLLNATESFLAEKPDLAQTVVNAYEHARAWALENQDETASILASVAGLDVTVATTVITERSNLDVDHVPGSAQTDVLAVIGPIFVENGDVASQQQVDDALDSLLDGTSASAADPSAIGA</sequence>
<feature type="chain" id="PRO_5039561770" description="Putative aliphatic sulfonates-binding protein" evidence="7">
    <location>
        <begin position="33"/>
        <end position="356"/>
    </location>
</feature>
<dbReference type="STRING" id="33888.A6122_0160"/>
<evidence type="ECO:0000256" key="5">
    <source>
        <dbReference type="ARBA" id="ARBA00055538"/>
    </source>
</evidence>
<keyword evidence="4 7" id="KW-0732">Signal</keyword>
<comment type="subcellular location">
    <subcellularLocation>
        <location evidence="1">Periplasm</location>
    </subcellularLocation>
</comment>
<evidence type="ECO:0000256" key="3">
    <source>
        <dbReference type="ARBA" id="ARBA00022448"/>
    </source>
</evidence>
<dbReference type="FunFam" id="3.40.190.10:FF:000050">
    <property type="entry name" value="Sulfonate ABC transporter substrate-binding protein"/>
    <property type="match status" value="1"/>
</dbReference>
<dbReference type="EMBL" id="CP015515">
    <property type="protein sequence ID" value="AND15325.1"/>
    <property type="molecule type" value="Genomic_DNA"/>
</dbReference>
<proteinExistence type="inferred from homology"/>
<evidence type="ECO:0000313" key="10">
    <source>
        <dbReference type="Proteomes" id="UP000077071"/>
    </source>
</evidence>
<dbReference type="PATRIC" id="fig|33888.3.peg.191"/>
<dbReference type="Pfam" id="PF09084">
    <property type="entry name" value="NMT1"/>
    <property type="match status" value="1"/>
</dbReference>
<dbReference type="GO" id="GO:0042597">
    <property type="term" value="C:periplasmic space"/>
    <property type="evidence" value="ECO:0007669"/>
    <property type="project" value="UniProtKB-SubCell"/>
</dbReference>
<dbReference type="Proteomes" id="UP000077071">
    <property type="component" value="Chromosome"/>
</dbReference>
<dbReference type="Gene3D" id="3.40.190.10">
    <property type="entry name" value="Periplasmic binding protein-like II"/>
    <property type="match status" value="2"/>
</dbReference>
<dbReference type="InterPro" id="IPR010067">
    <property type="entry name" value="ABC_SsuA_sub-bd"/>
</dbReference>
<dbReference type="AlphaFoldDB" id="A0A161J2K7"/>
<reference evidence="9 10" key="1">
    <citation type="submission" date="2016-05" db="EMBL/GenBank/DDBJ databases">
        <title>Complete genome sequence of Rathayibacter tritici NCPPB 1953.</title>
        <authorList>
            <person name="Park J."/>
            <person name="Lee H.-H."/>
            <person name="Lee S.-W."/>
            <person name="Seo Y.-S."/>
        </authorList>
    </citation>
    <scope>NUCLEOTIDE SEQUENCE [LARGE SCALE GENOMIC DNA]</scope>
    <source>
        <strain evidence="9 10">NCPPB 1953</strain>
    </source>
</reference>
<evidence type="ECO:0000313" key="9">
    <source>
        <dbReference type="EMBL" id="AND15325.1"/>
    </source>
</evidence>
<comment type="function">
    <text evidence="5">Part of a binding-protein-dependent transport system for aliphatic sulfonates. Putative binding protein.</text>
</comment>
<dbReference type="NCBIfam" id="TIGR01728">
    <property type="entry name" value="SsuA_fam"/>
    <property type="match status" value="1"/>
</dbReference>
<organism evidence="9 10">
    <name type="scientific">Rathayibacter tritici</name>
    <dbReference type="NCBI Taxonomy" id="33888"/>
    <lineage>
        <taxon>Bacteria</taxon>
        <taxon>Bacillati</taxon>
        <taxon>Actinomycetota</taxon>
        <taxon>Actinomycetes</taxon>
        <taxon>Micrococcales</taxon>
        <taxon>Microbacteriaceae</taxon>
        <taxon>Rathayibacter</taxon>
    </lineage>
</organism>